<evidence type="ECO:0000259" key="1">
    <source>
        <dbReference type="SMART" id="SM00645"/>
    </source>
</evidence>
<dbReference type="OrthoDB" id="3648721at2"/>
<sequence length="286" mass="31684">MMMKSGWIPDPPDPRDYTVDHRVVRPFVESLGIAEPSAALPDAVDLRAFFPPVIDQNPLNSCTAATAAAIMSYFQRKAHDRQIEPSVLFLYKVTRNLLGLRGDSGALLRTSMHALRLFGVLPEQRWPYDPALVDVEPDTFHYLFAANYKAKAYYRLDTSGVDGEALLARLRTNLAAQLPAMFGLFAFPSLAFAAATGAVPYPARGERPTLSHALVAVGYDDGKEVRNPIDGVTRRGALRVRNSWGPQWGEAGYGWLPYAYILNGLTSDWWSVVEADFVDEGQFGFQ</sequence>
<dbReference type="GO" id="GO:0008234">
    <property type="term" value="F:cysteine-type peptidase activity"/>
    <property type="evidence" value="ECO:0007669"/>
    <property type="project" value="InterPro"/>
</dbReference>
<accession>A0A143PLH3</accession>
<dbReference type="Gene3D" id="3.90.70.10">
    <property type="entry name" value="Cysteine proteinases"/>
    <property type="match status" value="1"/>
</dbReference>
<reference evidence="3" key="2">
    <citation type="submission" date="2016-04" db="EMBL/GenBank/DDBJ databases">
        <title>First Complete Genome Sequence of a Subdivision 6 Acidobacterium.</title>
        <authorList>
            <person name="Huang S."/>
            <person name="Vieira S."/>
            <person name="Bunk B."/>
            <person name="Riedel T."/>
            <person name="Sproeer C."/>
            <person name="Overmann J."/>
        </authorList>
    </citation>
    <scope>NUCLEOTIDE SEQUENCE [LARGE SCALE GENOMIC DNA]</scope>
    <source>
        <strain evidence="3">DSM 100886 HEG_-6_39</strain>
    </source>
</reference>
<keyword evidence="2" id="KW-0378">Hydrolase</keyword>
<keyword evidence="3" id="KW-1185">Reference proteome</keyword>
<dbReference type="KEGG" id="abac:LuPra_02479"/>
<gene>
    <name evidence="2" type="ORF">LuPra_02479</name>
</gene>
<proteinExistence type="predicted"/>
<dbReference type="InterPro" id="IPR000668">
    <property type="entry name" value="Peptidase_C1A_C"/>
</dbReference>
<organism evidence="2 3">
    <name type="scientific">Luteitalea pratensis</name>
    <dbReference type="NCBI Taxonomy" id="1855912"/>
    <lineage>
        <taxon>Bacteria</taxon>
        <taxon>Pseudomonadati</taxon>
        <taxon>Acidobacteriota</taxon>
        <taxon>Vicinamibacteria</taxon>
        <taxon>Vicinamibacterales</taxon>
        <taxon>Vicinamibacteraceae</taxon>
        <taxon>Luteitalea</taxon>
    </lineage>
</organism>
<keyword evidence="2" id="KW-0645">Protease</keyword>
<dbReference type="InterPro" id="IPR038765">
    <property type="entry name" value="Papain-like_cys_pep_sf"/>
</dbReference>
<feature type="domain" description="Peptidase C1A papain C-terminal" evidence="1">
    <location>
        <begin position="40"/>
        <end position="262"/>
    </location>
</feature>
<dbReference type="SUPFAM" id="SSF54001">
    <property type="entry name" value="Cysteine proteinases"/>
    <property type="match status" value="1"/>
</dbReference>
<dbReference type="GO" id="GO:0006508">
    <property type="term" value="P:proteolysis"/>
    <property type="evidence" value="ECO:0007669"/>
    <property type="project" value="UniProtKB-KW"/>
</dbReference>
<evidence type="ECO:0000313" key="3">
    <source>
        <dbReference type="Proteomes" id="UP000076079"/>
    </source>
</evidence>
<dbReference type="PROSITE" id="PS00639">
    <property type="entry name" value="THIOL_PROTEASE_HIS"/>
    <property type="match status" value="1"/>
</dbReference>
<dbReference type="Proteomes" id="UP000076079">
    <property type="component" value="Chromosome"/>
</dbReference>
<dbReference type="EMBL" id="CP015136">
    <property type="protein sequence ID" value="AMY09266.1"/>
    <property type="molecule type" value="Genomic_DNA"/>
</dbReference>
<dbReference type="AlphaFoldDB" id="A0A143PLH3"/>
<reference evidence="2 3" key="1">
    <citation type="journal article" date="2016" name="Genome Announc.">
        <title>First Complete Genome Sequence of a Subdivision 6 Acidobacterium Strain.</title>
        <authorList>
            <person name="Huang S."/>
            <person name="Vieira S."/>
            <person name="Bunk B."/>
            <person name="Riedel T."/>
            <person name="Sproer C."/>
            <person name="Overmann J."/>
        </authorList>
    </citation>
    <scope>NUCLEOTIDE SEQUENCE [LARGE SCALE GENOMIC DNA]</scope>
    <source>
        <strain evidence="3">DSM 100886 HEG_-6_39</strain>
    </source>
</reference>
<dbReference type="SMART" id="SM00645">
    <property type="entry name" value="Pept_C1"/>
    <property type="match status" value="1"/>
</dbReference>
<dbReference type="CDD" id="cd02619">
    <property type="entry name" value="Peptidase_C1"/>
    <property type="match status" value="1"/>
</dbReference>
<dbReference type="InterPro" id="IPR025660">
    <property type="entry name" value="Pept_his_AS"/>
</dbReference>
<protein>
    <submittedName>
        <fullName evidence="2">Papain family cysteine protease</fullName>
    </submittedName>
</protein>
<dbReference type="STRING" id="1855912.LuPra_02479"/>
<name>A0A143PLH3_LUTPR</name>
<dbReference type="Pfam" id="PF00112">
    <property type="entry name" value="Peptidase_C1"/>
    <property type="match status" value="1"/>
</dbReference>
<evidence type="ECO:0000313" key="2">
    <source>
        <dbReference type="EMBL" id="AMY09266.1"/>
    </source>
</evidence>